<evidence type="ECO:0000259" key="4">
    <source>
        <dbReference type="Pfam" id="PF04183"/>
    </source>
</evidence>
<sequence length="565" mass="60750">MSPMPSAQATDGLAEAADGAEAVEAADAADVADAIASAPLLNCLLREIGEPEPEPETETEPEPRSGSVPERRPGPVPERAPGARRVYRLPAGDRLLRVLDGRRPRDPELLTDGTWQRLGHAELVKLTAEELRLHTGLSNSELPAETTAGRDAVAAILAAREGVAPPADPYRRSEQSLITGHPHHPAPKARGGGPATTWLPYAPEAYADFPVTLLGLREDVCVQDGDTSALDALGEAPDGYRLLPAHPWQLDLVGGSPEIRAAFADGRLVHLGTSPWSAWPTAAIRTLYVPDADLFVKFSLDVRITNDIRRLWRHDLLALRRTDSAVTAAFRALDGGAAWLSDRGYRTADFAFEELAVLVRDGLGGHVTSGSTPLLAAALTEGMGGPYDPPGVAALAGFDGNPLDTLADPAAWWTAYLRQVVPPALELFARHGVVLEAHLQNTVVAVDGDGTPVQALFRDAEGVKLLADVTRAAGWERLVYCLVVNNLLEIADALRERYPRLDPWEPVRRELARYTQELPEVADLLRSPTLPGKTNLLLRWTGADGAAARYRPVPNPLRAADARDA</sequence>
<proteinExistence type="inferred from homology"/>
<accession>A0ABZ1JAM9</accession>
<dbReference type="Pfam" id="PF04183">
    <property type="entry name" value="IucA_IucC"/>
    <property type="match status" value="1"/>
</dbReference>
<dbReference type="InterPro" id="IPR037455">
    <property type="entry name" value="LucA/IucC-like"/>
</dbReference>
<feature type="domain" description="Aerobactin siderophore biosynthesis IucA/IucC-like C-terminal" evidence="5">
    <location>
        <begin position="411"/>
        <end position="545"/>
    </location>
</feature>
<gene>
    <name evidence="6" type="ORF">OG288_10405</name>
</gene>
<comment type="similarity">
    <text evidence="2">Belongs to the IucA/IucC family.</text>
</comment>
<evidence type="ECO:0000313" key="6">
    <source>
        <dbReference type="EMBL" id="WTP48666.1"/>
    </source>
</evidence>
<evidence type="ECO:0000256" key="3">
    <source>
        <dbReference type="SAM" id="MobiDB-lite"/>
    </source>
</evidence>
<reference evidence="6" key="1">
    <citation type="submission" date="2022-10" db="EMBL/GenBank/DDBJ databases">
        <title>The complete genomes of actinobacterial strains from the NBC collection.</title>
        <authorList>
            <person name="Joergensen T.S."/>
            <person name="Alvarez Arevalo M."/>
            <person name="Sterndorff E.B."/>
            <person name="Faurdal D."/>
            <person name="Vuksanovic O."/>
            <person name="Mourched A.-S."/>
            <person name="Charusanti P."/>
            <person name="Shaw S."/>
            <person name="Blin K."/>
            <person name="Weber T."/>
        </authorList>
    </citation>
    <scope>NUCLEOTIDE SEQUENCE</scope>
    <source>
        <strain evidence="6">NBC_00189</strain>
    </source>
</reference>
<feature type="domain" description="Aerobactin siderophore biosynthesis IucA/IucC N-terminal" evidence="4">
    <location>
        <begin position="170"/>
        <end position="380"/>
    </location>
</feature>
<dbReference type="PANTHER" id="PTHR34384">
    <property type="entry name" value="L-2,3-DIAMINOPROPANOATE--CITRATE LIGASE"/>
    <property type="match status" value="1"/>
</dbReference>
<dbReference type="InterPro" id="IPR007310">
    <property type="entry name" value="Aerobactin_biosyn_IucA/IucC_N"/>
</dbReference>
<dbReference type="EMBL" id="CP108133">
    <property type="protein sequence ID" value="WTP48666.1"/>
    <property type="molecule type" value="Genomic_DNA"/>
</dbReference>
<feature type="region of interest" description="Disordered" evidence="3">
    <location>
        <begin position="165"/>
        <end position="192"/>
    </location>
</feature>
<organism evidence="6 7">
    <name type="scientific">Streptomyces tauricus</name>
    <dbReference type="NCBI Taxonomy" id="68274"/>
    <lineage>
        <taxon>Bacteria</taxon>
        <taxon>Bacillati</taxon>
        <taxon>Actinomycetota</taxon>
        <taxon>Actinomycetes</taxon>
        <taxon>Kitasatosporales</taxon>
        <taxon>Streptomycetaceae</taxon>
        <taxon>Streptomyces</taxon>
        <taxon>Streptomyces aurantiacus group</taxon>
    </lineage>
</organism>
<dbReference type="PANTHER" id="PTHR34384:SF5">
    <property type="entry name" value="L-2,3-DIAMINOPROPANOATE--CITRATE LIGASE"/>
    <property type="match status" value="1"/>
</dbReference>
<evidence type="ECO:0000259" key="5">
    <source>
        <dbReference type="Pfam" id="PF06276"/>
    </source>
</evidence>
<dbReference type="Pfam" id="PF06276">
    <property type="entry name" value="FhuF"/>
    <property type="match status" value="1"/>
</dbReference>
<dbReference type="Proteomes" id="UP001432166">
    <property type="component" value="Chromosome"/>
</dbReference>
<dbReference type="InterPro" id="IPR022770">
    <property type="entry name" value="IucA/IucC-like_C"/>
</dbReference>
<keyword evidence="7" id="KW-1185">Reference proteome</keyword>
<evidence type="ECO:0000313" key="7">
    <source>
        <dbReference type="Proteomes" id="UP001432166"/>
    </source>
</evidence>
<dbReference type="Gene3D" id="1.10.510.40">
    <property type="match status" value="1"/>
</dbReference>
<comment type="pathway">
    <text evidence="1">Siderophore biosynthesis.</text>
</comment>
<name>A0ABZ1JAM9_9ACTN</name>
<protein>
    <submittedName>
        <fullName evidence="6">IucA/IucC family siderophore biosynthesis protein</fullName>
    </submittedName>
</protein>
<feature type="region of interest" description="Disordered" evidence="3">
    <location>
        <begin position="50"/>
        <end position="84"/>
    </location>
</feature>
<feature type="compositionally biased region" description="Acidic residues" evidence="3">
    <location>
        <begin position="50"/>
        <end position="60"/>
    </location>
</feature>
<evidence type="ECO:0000256" key="2">
    <source>
        <dbReference type="ARBA" id="ARBA00007832"/>
    </source>
</evidence>
<evidence type="ECO:0000256" key="1">
    <source>
        <dbReference type="ARBA" id="ARBA00004924"/>
    </source>
</evidence>